<dbReference type="AlphaFoldDB" id="A0A1Q8W056"/>
<gene>
    <name evidence="1" type="ORF">BKH27_04560</name>
</gene>
<protein>
    <submittedName>
        <fullName evidence="1">Uncharacterized protein</fullName>
    </submittedName>
</protein>
<proteinExistence type="predicted"/>
<dbReference type="Proteomes" id="UP000185772">
    <property type="component" value="Unassembled WGS sequence"/>
</dbReference>
<evidence type="ECO:0000313" key="2">
    <source>
        <dbReference type="Proteomes" id="UP000185772"/>
    </source>
</evidence>
<reference evidence="1 2" key="1">
    <citation type="submission" date="2016-12" db="EMBL/GenBank/DDBJ databases">
        <title>Genomic comparison of strains in the 'Actinomyces naeslundii' group.</title>
        <authorList>
            <person name="Mughal S.R."/>
            <person name="Do T."/>
            <person name="Gilbert S.C."/>
            <person name="Witherden E.A."/>
            <person name="Didelot X."/>
            <person name="Beighton D."/>
        </authorList>
    </citation>
    <scope>NUCLEOTIDE SEQUENCE [LARGE SCALE GENOMIC DNA]</scope>
    <source>
        <strain evidence="1 2">MMRCO6-1</strain>
    </source>
</reference>
<accession>A0A1Q8W056</accession>
<sequence length="76" mass="8156">MPVGSRSSICCFFAALIGRQAVLRMPRAVVVSFLSSVDATLAVLDSGATSPSMRRLRKASRGSQLFGLMLPRCTHD</sequence>
<evidence type="ECO:0000313" key="1">
    <source>
        <dbReference type="EMBL" id="OLO54254.1"/>
    </source>
</evidence>
<comment type="caution">
    <text evidence="1">The sequence shown here is derived from an EMBL/GenBank/DDBJ whole genome shotgun (WGS) entry which is preliminary data.</text>
</comment>
<organism evidence="1 2">
    <name type="scientific">Actinomyces oris</name>
    <dbReference type="NCBI Taxonomy" id="544580"/>
    <lineage>
        <taxon>Bacteria</taxon>
        <taxon>Bacillati</taxon>
        <taxon>Actinomycetota</taxon>
        <taxon>Actinomycetes</taxon>
        <taxon>Actinomycetales</taxon>
        <taxon>Actinomycetaceae</taxon>
        <taxon>Actinomyces</taxon>
    </lineage>
</organism>
<name>A0A1Q8W056_9ACTO</name>
<dbReference type="EMBL" id="MSKM01000014">
    <property type="protein sequence ID" value="OLO54254.1"/>
    <property type="molecule type" value="Genomic_DNA"/>
</dbReference>